<dbReference type="PANTHER" id="PTHR30050">
    <property type="entry name" value="CHROMOSOMAL REPLICATION INITIATOR PROTEIN DNAA"/>
    <property type="match status" value="1"/>
</dbReference>
<dbReference type="EMBL" id="JAUSUT010000001">
    <property type="protein sequence ID" value="MDQ0376611.1"/>
    <property type="molecule type" value="Genomic_DNA"/>
</dbReference>
<comment type="caution">
    <text evidence="2">The sequence shown here is derived from an EMBL/GenBank/DDBJ whole genome shotgun (WGS) entry which is preliminary data.</text>
</comment>
<dbReference type="InterPro" id="IPR003593">
    <property type="entry name" value="AAA+_ATPase"/>
</dbReference>
<dbReference type="RefSeq" id="WP_306988536.1">
    <property type="nucleotide sequence ID" value="NZ_JAUSUT010000001.1"/>
</dbReference>
<dbReference type="SUPFAM" id="SSF52540">
    <property type="entry name" value="P-loop containing nucleoside triphosphate hydrolases"/>
    <property type="match status" value="1"/>
</dbReference>
<dbReference type="Gene3D" id="3.40.50.300">
    <property type="entry name" value="P-loop containing nucleotide triphosphate hydrolases"/>
    <property type="match status" value="1"/>
</dbReference>
<evidence type="ECO:0000313" key="2">
    <source>
        <dbReference type="EMBL" id="MDQ0376611.1"/>
    </source>
</evidence>
<name>A0ABU0ENN2_9PSEU</name>
<dbReference type="Pfam" id="PF01695">
    <property type="entry name" value="IstB_IS21"/>
    <property type="match status" value="1"/>
</dbReference>
<dbReference type="Proteomes" id="UP001229651">
    <property type="component" value="Unassembled WGS sequence"/>
</dbReference>
<accession>A0ABU0ENN2</accession>
<reference evidence="2 3" key="1">
    <citation type="submission" date="2023-07" db="EMBL/GenBank/DDBJ databases">
        <title>Sequencing the genomes of 1000 actinobacteria strains.</title>
        <authorList>
            <person name="Klenk H.-P."/>
        </authorList>
    </citation>
    <scope>NUCLEOTIDE SEQUENCE [LARGE SCALE GENOMIC DNA]</scope>
    <source>
        <strain evidence="2 3">DSM 45805</strain>
    </source>
</reference>
<protein>
    <submittedName>
        <fullName evidence="2">DNA replication protein DnaC</fullName>
    </submittedName>
</protein>
<dbReference type="InterPro" id="IPR027417">
    <property type="entry name" value="P-loop_NTPase"/>
</dbReference>
<proteinExistence type="predicted"/>
<evidence type="ECO:0000259" key="1">
    <source>
        <dbReference type="SMART" id="SM00382"/>
    </source>
</evidence>
<dbReference type="InterPro" id="IPR002611">
    <property type="entry name" value="IstB_ATP-bd"/>
</dbReference>
<feature type="domain" description="AAA+ ATPase" evidence="1">
    <location>
        <begin position="57"/>
        <end position="181"/>
    </location>
</feature>
<sequence>MTEALTRRIDPEVVEQKRKAMEAAIPPLFADARLELLDAPVHSAVRDWCDRVLAGERGTSLLLLGPTGTGKTFAAYAAVRYMFDHGLVAVPAMTTAEDLFASLQPQPGVNTEEVYRAYATAKLLLVDDLGASRDTAFAANVTSRLIDHRYRNLLPGIYTTNAQPRDLATALPERVVSRLRETCEVVPVVGEDRRKARR</sequence>
<dbReference type="PANTHER" id="PTHR30050:SF4">
    <property type="entry name" value="ATP-BINDING PROTEIN RV3427C IN INSERTION SEQUENCE-RELATED"/>
    <property type="match status" value="1"/>
</dbReference>
<organism evidence="2 3">
    <name type="scientific">Amycolatopsis thermophila</name>
    <dbReference type="NCBI Taxonomy" id="206084"/>
    <lineage>
        <taxon>Bacteria</taxon>
        <taxon>Bacillati</taxon>
        <taxon>Actinomycetota</taxon>
        <taxon>Actinomycetes</taxon>
        <taxon>Pseudonocardiales</taxon>
        <taxon>Pseudonocardiaceae</taxon>
        <taxon>Amycolatopsis</taxon>
    </lineage>
</organism>
<gene>
    <name evidence="2" type="ORF">FB470_000605</name>
</gene>
<keyword evidence="3" id="KW-1185">Reference proteome</keyword>
<dbReference type="SMART" id="SM00382">
    <property type="entry name" value="AAA"/>
    <property type="match status" value="1"/>
</dbReference>
<evidence type="ECO:0000313" key="3">
    <source>
        <dbReference type="Proteomes" id="UP001229651"/>
    </source>
</evidence>